<dbReference type="Proteomes" id="UP000838878">
    <property type="component" value="Chromosome 12"/>
</dbReference>
<evidence type="ECO:0008006" key="3">
    <source>
        <dbReference type="Google" id="ProtNLM"/>
    </source>
</evidence>
<gene>
    <name evidence="1" type="ORF">BINO364_LOCUS4109</name>
</gene>
<sequence length="281" mass="32621">MNRFQVLKYSSFLAQKSPLVIINSPIKRFRRRSTCDECVTPIEKKPCFDINEVVVERGNQCHAKLIKSFLYNHYWPREPSVVGLWMCLNCPYLEVLTEKYSHSGDRLLALELVKRTKKRKLVGVCVANKTFSWMAEELEEWAHYTPSSPERNRMYFIAHCLKNPNLFNKYNVKYLYDVEVLATSSDVAGQGVGTLLLRTALDHAEELRHPLVQVIAVSQYMSKICENCGMKREWSMNYSDFIDDAGQRVFFPRRPHHAVNVYVKHFDPALGGRVTCKPSFM</sequence>
<evidence type="ECO:0000313" key="1">
    <source>
        <dbReference type="EMBL" id="CAH0717512.1"/>
    </source>
</evidence>
<reference evidence="1" key="1">
    <citation type="submission" date="2021-12" db="EMBL/GenBank/DDBJ databases">
        <authorList>
            <person name="Martin H S."/>
        </authorList>
    </citation>
    <scope>NUCLEOTIDE SEQUENCE</scope>
</reference>
<feature type="non-terminal residue" evidence="1">
    <location>
        <position position="281"/>
    </location>
</feature>
<accession>A0A8J9UPU6</accession>
<keyword evidence="2" id="KW-1185">Reference proteome</keyword>
<dbReference type="OrthoDB" id="7380889at2759"/>
<name>A0A8J9UPU6_9NEOP</name>
<dbReference type="CDD" id="cd04301">
    <property type="entry name" value="NAT_SF"/>
    <property type="match status" value="1"/>
</dbReference>
<organism evidence="1 2">
    <name type="scientific">Brenthis ino</name>
    <name type="common">lesser marbled fritillary</name>
    <dbReference type="NCBI Taxonomy" id="405034"/>
    <lineage>
        <taxon>Eukaryota</taxon>
        <taxon>Metazoa</taxon>
        <taxon>Ecdysozoa</taxon>
        <taxon>Arthropoda</taxon>
        <taxon>Hexapoda</taxon>
        <taxon>Insecta</taxon>
        <taxon>Pterygota</taxon>
        <taxon>Neoptera</taxon>
        <taxon>Endopterygota</taxon>
        <taxon>Lepidoptera</taxon>
        <taxon>Glossata</taxon>
        <taxon>Ditrysia</taxon>
        <taxon>Papilionoidea</taxon>
        <taxon>Nymphalidae</taxon>
        <taxon>Heliconiinae</taxon>
        <taxon>Argynnini</taxon>
        <taxon>Brenthis</taxon>
    </lineage>
</organism>
<proteinExistence type="predicted"/>
<dbReference type="Gene3D" id="3.40.630.30">
    <property type="match status" value="1"/>
</dbReference>
<evidence type="ECO:0000313" key="2">
    <source>
        <dbReference type="Proteomes" id="UP000838878"/>
    </source>
</evidence>
<protein>
    <recommendedName>
        <fullName evidence="3">N-acetyltransferase domain-containing protein</fullName>
    </recommendedName>
</protein>
<dbReference type="AlphaFoldDB" id="A0A8J9UPU6"/>
<dbReference type="InterPro" id="IPR016181">
    <property type="entry name" value="Acyl_CoA_acyltransferase"/>
</dbReference>
<dbReference type="EMBL" id="OV170232">
    <property type="protein sequence ID" value="CAH0717512.1"/>
    <property type="molecule type" value="Genomic_DNA"/>
</dbReference>
<dbReference type="SUPFAM" id="SSF55729">
    <property type="entry name" value="Acyl-CoA N-acyltransferases (Nat)"/>
    <property type="match status" value="1"/>
</dbReference>